<keyword evidence="4" id="KW-1185">Reference proteome</keyword>
<dbReference type="Gene3D" id="2.60.40.10">
    <property type="entry name" value="Immunoglobulins"/>
    <property type="match status" value="1"/>
</dbReference>
<organism evidence="3 4">
    <name type="scientific">Croceitalea marina</name>
    <dbReference type="NCBI Taxonomy" id="1775166"/>
    <lineage>
        <taxon>Bacteria</taxon>
        <taxon>Pseudomonadati</taxon>
        <taxon>Bacteroidota</taxon>
        <taxon>Flavobacteriia</taxon>
        <taxon>Flavobacteriales</taxon>
        <taxon>Flavobacteriaceae</taxon>
        <taxon>Croceitalea</taxon>
    </lineage>
</organism>
<evidence type="ECO:0000313" key="4">
    <source>
        <dbReference type="Proteomes" id="UP001597526"/>
    </source>
</evidence>
<dbReference type="EMBL" id="JBHULB010000008">
    <property type="protein sequence ID" value="MFD2586925.1"/>
    <property type="molecule type" value="Genomic_DNA"/>
</dbReference>
<dbReference type="InterPro" id="IPR013783">
    <property type="entry name" value="Ig-like_fold"/>
</dbReference>
<protein>
    <submittedName>
        <fullName evidence="3">DUF1593 domain-containing protein</fullName>
    </submittedName>
</protein>
<feature type="domain" description="Cellulose-binding Sde182 nucleoside hydrolase-like" evidence="1">
    <location>
        <begin position="32"/>
        <end position="317"/>
    </location>
</feature>
<evidence type="ECO:0000259" key="1">
    <source>
        <dbReference type="Pfam" id="PF07632"/>
    </source>
</evidence>
<dbReference type="InterPro" id="IPR036452">
    <property type="entry name" value="Ribo_hydro-like"/>
</dbReference>
<dbReference type="InterPro" id="IPR048527">
    <property type="entry name" value="Sde182_C"/>
</dbReference>
<dbReference type="Pfam" id="PF07632">
    <property type="entry name" value="Sde182_NH-like"/>
    <property type="match status" value="1"/>
</dbReference>
<dbReference type="Pfam" id="PF21027">
    <property type="entry name" value="Sde0182_C"/>
    <property type="match status" value="1"/>
</dbReference>
<name>A0ABW5MU98_9FLAO</name>
<dbReference type="SUPFAM" id="SSF53590">
    <property type="entry name" value="Nucleoside hydrolase"/>
    <property type="match status" value="1"/>
</dbReference>
<dbReference type="Gene3D" id="3.90.245.10">
    <property type="entry name" value="Ribonucleoside hydrolase-like"/>
    <property type="match status" value="1"/>
</dbReference>
<gene>
    <name evidence="3" type="ORF">ACFSQJ_08285</name>
</gene>
<dbReference type="Proteomes" id="UP001597526">
    <property type="component" value="Unassembled WGS sequence"/>
</dbReference>
<evidence type="ECO:0000259" key="2">
    <source>
        <dbReference type="Pfam" id="PF21027"/>
    </source>
</evidence>
<proteinExistence type="predicted"/>
<sequence>MCRICSGQSNIKLFFAVLVFILPILLNGQQQRLIILADMGNEPDEMQQMIHMTVCSNEFDLEGLIAVTGKFLRPESKLEYRRITHPELFNDIIDAYEKVLPNLKKHAEGWSSPDYLRSIVGAGQSEYGIDGIGEHKQSEGSKLLVKAFEKNDNGPLWIVVNAGSNTLAQALQDYKKSHTKNELDALLEKIWVFENGAQDNAGAWICNRFPNINWIRSNYQTYAYGGPGTKKGDTTSELGPNFLEGYENSSYGQLAWLKENVMKNHGPLGELYPERRFTGTDILGFMEGGGTIPWMGLVNKGLSEIGHPSWGGWGGRFTKVKVADFWSRHLGIYEDELKSAPFYMHREVSDVWKNYKDGKTYFGNYVPIWRWREAMFNDFKCRMDWCVKSFEEANHHPKAVFNGDEGDGILYLKALPGEKIILDASFSNDVDGDDLEFYWWIYKEAGNYAGEVFIDEPKSSKTFLSVPSGAASKQLHLILEVKDKSDIAPLFDYRRIVINVSNTYDHSLVPQQKKVH</sequence>
<reference evidence="4" key="1">
    <citation type="journal article" date="2019" name="Int. J. Syst. Evol. Microbiol.">
        <title>The Global Catalogue of Microorganisms (GCM) 10K type strain sequencing project: providing services to taxonomists for standard genome sequencing and annotation.</title>
        <authorList>
            <consortium name="The Broad Institute Genomics Platform"/>
            <consortium name="The Broad Institute Genome Sequencing Center for Infectious Disease"/>
            <person name="Wu L."/>
            <person name="Ma J."/>
        </authorList>
    </citation>
    <scope>NUCLEOTIDE SEQUENCE [LARGE SCALE GENOMIC DNA]</scope>
    <source>
        <strain evidence="4">KCTC 52368</strain>
    </source>
</reference>
<comment type="caution">
    <text evidence="3">The sequence shown here is derived from an EMBL/GenBank/DDBJ whole genome shotgun (WGS) entry which is preliminary data.</text>
</comment>
<dbReference type="InterPro" id="IPR011483">
    <property type="entry name" value="Sde182_NH-like"/>
</dbReference>
<dbReference type="RefSeq" id="WP_377766480.1">
    <property type="nucleotide sequence ID" value="NZ_JBHULB010000008.1"/>
</dbReference>
<evidence type="ECO:0000313" key="3">
    <source>
        <dbReference type="EMBL" id="MFD2586925.1"/>
    </source>
</evidence>
<accession>A0ABW5MU98</accession>
<feature type="domain" description="Cellulose-binding Sde182 C-terminal" evidence="2">
    <location>
        <begin position="419"/>
        <end position="500"/>
    </location>
</feature>